<evidence type="ECO:0000313" key="5">
    <source>
        <dbReference type="Proteomes" id="UP001232163"/>
    </source>
</evidence>
<dbReference type="Gene3D" id="3.40.630.30">
    <property type="match status" value="1"/>
</dbReference>
<keyword evidence="5" id="KW-1185">Reference proteome</keyword>
<name>A0ABT9MIN3_9DEIO</name>
<gene>
    <name evidence="4" type="ORF">QO006_003927</name>
</gene>
<proteinExistence type="predicted"/>
<feature type="domain" description="N-acetyltransferase" evidence="3">
    <location>
        <begin position="2"/>
        <end position="148"/>
    </location>
</feature>
<evidence type="ECO:0000256" key="1">
    <source>
        <dbReference type="ARBA" id="ARBA00022679"/>
    </source>
</evidence>
<dbReference type="InterPro" id="IPR000182">
    <property type="entry name" value="GNAT_dom"/>
</dbReference>
<sequence>MLKAVHLTRTMSDDVREQLRDRLGRHNVATSPAFARGVAAKLDTAVPFELTVHREEHLVGGLAGSVRRGWLDVDLLWVSDEARGQGIGGMLLEHAEREAQRMGARHVKLSTFDFQAPAFYKARGYSVYGVLEDYPAGCTLYLLRKDLSVNPASEPST</sequence>
<comment type="caution">
    <text evidence="4">The sequence shown here is derived from an EMBL/GenBank/DDBJ whole genome shotgun (WGS) entry which is preliminary data.</text>
</comment>
<dbReference type="EMBL" id="JAURUR010000029">
    <property type="protein sequence ID" value="MDP9766460.1"/>
    <property type="molecule type" value="Genomic_DNA"/>
</dbReference>
<reference evidence="4 5" key="1">
    <citation type="submission" date="2023-07" db="EMBL/GenBank/DDBJ databases">
        <title>Genomic Encyclopedia of Type Strains, Phase IV (KMG-IV): sequencing the most valuable type-strain genomes for metagenomic binning, comparative biology and taxonomic classification.</title>
        <authorList>
            <person name="Goeker M."/>
        </authorList>
    </citation>
    <scope>NUCLEOTIDE SEQUENCE [LARGE SCALE GENOMIC DNA]</scope>
    <source>
        <strain evidence="4 5">NIO-1023</strain>
    </source>
</reference>
<dbReference type="PANTHER" id="PTHR43877">
    <property type="entry name" value="AMINOALKYLPHOSPHONATE N-ACETYLTRANSFERASE-RELATED-RELATED"/>
    <property type="match status" value="1"/>
</dbReference>
<dbReference type="PANTHER" id="PTHR43877:SF2">
    <property type="entry name" value="AMINOALKYLPHOSPHONATE N-ACETYLTRANSFERASE-RELATED"/>
    <property type="match status" value="1"/>
</dbReference>
<dbReference type="Pfam" id="PF00583">
    <property type="entry name" value="Acetyltransf_1"/>
    <property type="match status" value="1"/>
</dbReference>
<protein>
    <submittedName>
        <fullName evidence="4">GNAT superfamily N-acetyltransferase</fullName>
    </submittedName>
</protein>
<keyword evidence="2" id="KW-0012">Acyltransferase</keyword>
<dbReference type="SUPFAM" id="SSF55729">
    <property type="entry name" value="Acyl-CoA N-acyltransferases (Nat)"/>
    <property type="match status" value="1"/>
</dbReference>
<evidence type="ECO:0000259" key="3">
    <source>
        <dbReference type="PROSITE" id="PS51186"/>
    </source>
</evidence>
<evidence type="ECO:0000313" key="4">
    <source>
        <dbReference type="EMBL" id="MDP9766460.1"/>
    </source>
</evidence>
<dbReference type="PROSITE" id="PS51186">
    <property type="entry name" value="GNAT"/>
    <property type="match status" value="1"/>
</dbReference>
<dbReference type="RefSeq" id="WP_022802317.1">
    <property type="nucleotide sequence ID" value="NZ_JAURUR010000029.1"/>
</dbReference>
<dbReference type="CDD" id="cd04301">
    <property type="entry name" value="NAT_SF"/>
    <property type="match status" value="1"/>
</dbReference>
<keyword evidence="1" id="KW-0808">Transferase</keyword>
<dbReference type="InterPro" id="IPR050832">
    <property type="entry name" value="Bact_Acetyltransf"/>
</dbReference>
<evidence type="ECO:0000256" key="2">
    <source>
        <dbReference type="ARBA" id="ARBA00023315"/>
    </source>
</evidence>
<accession>A0ABT9MIN3</accession>
<dbReference type="InterPro" id="IPR016181">
    <property type="entry name" value="Acyl_CoA_acyltransferase"/>
</dbReference>
<organism evidence="4 5">
    <name type="scientific">Deinococcus enclensis</name>
    <dbReference type="NCBI Taxonomy" id="1049582"/>
    <lineage>
        <taxon>Bacteria</taxon>
        <taxon>Thermotogati</taxon>
        <taxon>Deinococcota</taxon>
        <taxon>Deinococci</taxon>
        <taxon>Deinococcales</taxon>
        <taxon>Deinococcaceae</taxon>
        <taxon>Deinococcus</taxon>
    </lineage>
</organism>
<dbReference type="Proteomes" id="UP001232163">
    <property type="component" value="Unassembled WGS sequence"/>
</dbReference>